<dbReference type="Proteomes" id="UP000326939">
    <property type="component" value="Chromosome 11"/>
</dbReference>
<keyword evidence="6" id="KW-1185">Reference proteome</keyword>
<dbReference type="InterPro" id="IPR000858">
    <property type="entry name" value="S_locus_glycoprot_dom"/>
</dbReference>
<protein>
    <recommendedName>
        <fullName evidence="4">S-locus glycoprotein domain-containing protein</fullName>
    </recommendedName>
</protein>
<name>A0A5N5KV92_9ROSI</name>
<feature type="transmembrane region" description="Helical" evidence="3">
    <location>
        <begin position="82"/>
        <end position="103"/>
    </location>
</feature>
<keyword evidence="3" id="KW-0812">Transmembrane</keyword>
<evidence type="ECO:0000256" key="3">
    <source>
        <dbReference type="SAM" id="Phobius"/>
    </source>
</evidence>
<keyword evidence="2" id="KW-1015">Disulfide bond</keyword>
<gene>
    <name evidence="5" type="ORF">DKX38_017002</name>
</gene>
<sequence length="173" mass="19635">MEPVDHISFSFITNQDEVYYSFHISNKSLYSRLSVTSSGFLQRFAWIPETQQWSKFWFAPKDQCDEYRECGPYGDGGGADTIIIGIAVGISILILALSGFSIWKRKRLLSVCHGNTQQKGPQDRSQDFLLNGMIISKKDFTGTPEMNDEAFPSFLHTDRFSSLSLNHSASNRY</sequence>
<keyword evidence="3" id="KW-0472">Membrane</keyword>
<evidence type="ECO:0000256" key="1">
    <source>
        <dbReference type="ARBA" id="ARBA00022729"/>
    </source>
</evidence>
<feature type="domain" description="S-locus glycoprotein" evidence="4">
    <location>
        <begin position="2"/>
        <end position="74"/>
    </location>
</feature>
<comment type="caution">
    <text evidence="5">The sequence shown here is derived from an EMBL/GenBank/DDBJ whole genome shotgun (WGS) entry which is preliminary data.</text>
</comment>
<reference evidence="6" key="1">
    <citation type="journal article" date="2019" name="Gigascience">
        <title>De novo genome assembly of the endangered Acer yangbiense, a plant species with extremely small populations endemic to Yunnan Province, China.</title>
        <authorList>
            <person name="Yang J."/>
            <person name="Wariss H.M."/>
            <person name="Tao L."/>
            <person name="Zhang R."/>
            <person name="Yun Q."/>
            <person name="Hollingsworth P."/>
            <person name="Dao Z."/>
            <person name="Luo G."/>
            <person name="Guo H."/>
            <person name="Ma Y."/>
            <person name="Sun W."/>
        </authorList>
    </citation>
    <scope>NUCLEOTIDE SEQUENCE [LARGE SCALE GENOMIC DNA]</scope>
    <source>
        <strain evidence="6">cv. br00</strain>
    </source>
</reference>
<evidence type="ECO:0000259" key="4">
    <source>
        <dbReference type="Pfam" id="PF00954"/>
    </source>
</evidence>
<dbReference type="EMBL" id="VDCV01000011">
    <property type="protein sequence ID" value="KAB5533916.1"/>
    <property type="molecule type" value="Genomic_DNA"/>
</dbReference>
<dbReference type="Pfam" id="PF00954">
    <property type="entry name" value="S_locus_glycop"/>
    <property type="match status" value="1"/>
</dbReference>
<dbReference type="PANTHER" id="PTHR32444">
    <property type="entry name" value="BULB-TYPE LECTIN DOMAIN-CONTAINING PROTEIN"/>
    <property type="match status" value="1"/>
</dbReference>
<dbReference type="GO" id="GO:0048544">
    <property type="term" value="P:recognition of pollen"/>
    <property type="evidence" value="ECO:0007669"/>
    <property type="project" value="InterPro"/>
</dbReference>
<keyword evidence="3" id="KW-1133">Transmembrane helix</keyword>
<keyword evidence="1" id="KW-0732">Signal</keyword>
<evidence type="ECO:0000256" key="2">
    <source>
        <dbReference type="ARBA" id="ARBA00023157"/>
    </source>
</evidence>
<proteinExistence type="predicted"/>
<dbReference type="PANTHER" id="PTHR32444:SF89">
    <property type="entry name" value="S GLYCOPROTEIN"/>
    <property type="match status" value="1"/>
</dbReference>
<evidence type="ECO:0000313" key="5">
    <source>
        <dbReference type="EMBL" id="KAB5533916.1"/>
    </source>
</evidence>
<organism evidence="5 6">
    <name type="scientific">Salix brachista</name>
    <dbReference type="NCBI Taxonomy" id="2182728"/>
    <lineage>
        <taxon>Eukaryota</taxon>
        <taxon>Viridiplantae</taxon>
        <taxon>Streptophyta</taxon>
        <taxon>Embryophyta</taxon>
        <taxon>Tracheophyta</taxon>
        <taxon>Spermatophyta</taxon>
        <taxon>Magnoliopsida</taxon>
        <taxon>eudicotyledons</taxon>
        <taxon>Gunneridae</taxon>
        <taxon>Pentapetalae</taxon>
        <taxon>rosids</taxon>
        <taxon>fabids</taxon>
        <taxon>Malpighiales</taxon>
        <taxon>Salicaceae</taxon>
        <taxon>Saliceae</taxon>
        <taxon>Salix</taxon>
    </lineage>
</organism>
<accession>A0A5N5KV92</accession>
<dbReference type="AlphaFoldDB" id="A0A5N5KV92"/>
<evidence type="ECO:0000313" key="6">
    <source>
        <dbReference type="Proteomes" id="UP000326939"/>
    </source>
</evidence>